<proteinExistence type="predicted"/>
<sequence length="155" mass="17974">MFRTSSPYFPTDLDNIIANSISTSENGQLDTIRSDNEIRVSFVTICSLKSPGPNGMTPLFFKHYWGIVSVDFYKVVKDFFHKGRMLREANHMLLRRAKLDGKIHRVKILQEIPSISHLMYYRGSRVSSILGYLDIRISDHLSRRAFHRALLRSEI</sequence>
<keyword evidence="2" id="KW-1185">Reference proteome</keyword>
<name>A0ACC0B3E0_CATRO</name>
<dbReference type="Proteomes" id="UP001060085">
    <property type="component" value="Linkage Group LG04"/>
</dbReference>
<accession>A0ACC0B3E0</accession>
<protein>
    <submittedName>
        <fullName evidence="1">Uncharacterized protein</fullName>
    </submittedName>
</protein>
<comment type="caution">
    <text evidence="1">The sequence shown here is derived from an EMBL/GenBank/DDBJ whole genome shotgun (WGS) entry which is preliminary data.</text>
</comment>
<reference evidence="2" key="1">
    <citation type="journal article" date="2023" name="Nat. Plants">
        <title>Single-cell RNA sequencing provides a high-resolution roadmap for understanding the multicellular compartmentation of specialized metabolism.</title>
        <authorList>
            <person name="Sun S."/>
            <person name="Shen X."/>
            <person name="Li Y."/>
            <person name="Li Y."/>
            <person name="Wang S."/>
            <person name="Li R."/>
            <person name="Zhang H."/>
            <person name="Shen G."/>
            <person name="Guo B."/>
            <person name="Wei J."/>
            <person name="Xu J."/>
            <person name="St-Pierre B."/>
            <person name="Chen S."/>
            <person name="Sun C."/>
        </authorList>
    </citation>
    <scope>NUCLEOTIDE SEQUENCE [LARGE SCALE GENOMIC DNA]</scope>
</reference>
<evidence type="ECO:0000313" key="2">
    <source>
        <dbReference type="Proteomes" id="UP001060085"/>
    </source>
</evidence>
<organism evidence="1 2">
    <name type="scientific">Catharanthus roseus</name>
    <name type="common">Madagascar periwinkle</name>
    <name type="synonym">Vinca rosea</name>
    <dbReference type="NCBI Taxonomy" id="4058"/>
    <lineage>
        <taxon>Eukaryota</taxon>
        <taxon>Viridiplantae</taxon>
        <taxon>Streptophyta</taxon>
        <taxon>Embryophyta</taxon>
        <taxon>Tracheophyta</taxon>
        <taxon>Spermatophyta</taxon>
        <taxon>Magnoliopsida</taxon>
        <taxon>eudicotyledons</taxon>
        <taxon>Gunneridae</taxon>
        <taxon>Pentapetalae</taxon>
        <taxon>asterids</taxon>
        <taxon>lamiids</taxon>
        <taxon>Gentianales</taxon>
        <taxon>Apocynaceae</taxon>
        <taxon>Rauvolfioideae</taxon>
        <taxon>Vinceae</taxon>
        <taxon>Catharanthinae</taxon>
        <taxon>Catharanthus</taxon>
    </lineage>
</organism>
<evidence type="ECO:0000313" key="1">
    <source>
        <dbReference type="EMBL" id="KAI5667165.1"/>
    </source>
</evidence>
<gene>
    <name evidence="1" type="ORF">M9H77_17018</name>
</gene>
<dbReference type="EMBL" id="CM044704">
    <property type="protein sequence ID" value="KAI5667165.1"/>
    <property type="molecule type" value="Genomic_DNA"/>
</dbReference>